<protein>
    <submittedName>
        <fullName evidence="1">Uncharacterized protein</fullName>
    </submittedName>
</protein>
<organism evidence="1 2">
    <name type="scientific">Cnuella takakiae</name>
    <dbReference type="NCBI Taxonomy" id="1302690"/>
    <lineage>
        <taxon>Bacteria</taxon>
        <taxon>Pseudomonadati</taxon>
        <taxon>Bacteroidota</taxon>
        <taxon>Chitinophagia</taxon>
        <taxon>Chitinophagales</taxon>
        <taxon>Chitinophagaceae</taxon>
        <taxon>Cnuella</taxon>
    </lineage>
</organism>
<accession>A0A1M4V9N3</accession>
<dbReference type="AlphaFoldDB" id="A0A1M4V9N3"/>
<sequence length="62" mass="7086">MEMLQVHGKAYLMLFRTTNITLPFSTPTQTCRFNLQLAASSLQLIASCRYPYFFTTTGFKNA</sequence>
<evidence type="ECO:0000313" key="1">
    <source>
        <dbReference type="EMBL" id="SHE65716.1"/>
    </source>
</evidence>
<keyword evidence="2" id="KW-1185">Reference proteome</keyword>
<name>A0A1M4V9N3_9BACT</name>
<evidence type="ECO:0000313" key="2">
    <source>
        <dbReference type="Proteomes" id="UP000184368"/>
    </source>
</evidence>
<dbReference type="Proteomes" id="UP000184368">
    <property type="component" value="Unassembled WGS sequence"/>
</dbReference>
<reference evidence="1 2" key="1">
    <citation type="submission" date="2016-11" db="EMBL/GenBank/DDBJ databases">
        <authorList>
            <person name="Jaros S."/>
            <person name="Januszkiewicz K."/>
            <person name="Wedrychowicz H."/>
        </authorList>
    </citation>
    <scope>NUCLEOTIDE SEQUENCE [LARGE SCALE GENOMIC DNA]</scope>
    <source>
        <strain evidence="1 2">DSM 26897</strain>
    </source>
</reference>
<dbReference type="EMBL" id="FQUO01000002">
    <property type="protein sequence ID" value="SHE65716.1"/>
    <property type="molecule type" value="Genomic_DNA"/>
</dbReference>
<gene>
    <name evidence="1" type="ORF">SAMN05444008_102189</name>
</gene>
<proteinExistence type="predicted"/>